<dbReference type="OrthoDB" id="5087296at2759"/>
<dbReference type="Proteomes" id="UP000277212">
    <property type="component" value="Unassembled WGS sequence"/>
</dbReference>
<evidence type="ECO:0000313" key="1">
    <source>
        <dbReference type="EMBL" id="RMJ15351.1"/>
    </source>
</evidence>
<dbReference type="AlphaFoldDB" id="A0A3M2SCQ0"/>
<reference evidence="1 2" key="1">
    <citation type="submission" date="2017-06" db="EMBL/GenBank/DDBJ databases">
        <title>Comparative genomic analysis of Ambrosia Fusariam Clade fungi.</title>
        <authorList>
            <person name="Stajich J.E."/>
            <person name="Carrillo J."/>
            <person name="Kijimoto T."/>
            <person name="Eskalen A."/>
            <person name="O'Donnell K."/>
            <person name="Kasson M."/>
        </authorList>
    </citation>
    <scope>NUCLEOTIDE SEQUENCE [LARGE SCALE GENOMIC DNA]</scope>
    <source>
        <strain evidence="1">UCR3666</strain>
    </source>
</reference>
<organism evidence="1 2">
    <name type="scientific">Fusarium kuroshium</name>
    <dbReference type="NCBI Taxonomy" id="2010991"/>
    <lineage>
        <taxon>Eukaryota</taxon>
        <taxon>Fungi</taxon>
        <taxon>Dikarya</taxon>
        <taxon>Ascomycota</taxon>
        <taxon>Pezizomycotina</taxon>
        <taxon>Sordariomycetes</taxon>
        <taxon>Hypocreomycetidae</taxon>
        <taxon>Hypocreales</taxon>
        <taxon>Nectriaceae</taxon>
        <taxon>Fusarium</taxon>
        <taxon>Fusarium solani species complex</taxon>
    </lineage>
</organism>
<gene>
    <name evidence="1" type="ORF">CDV36_004988</name>
</gene>
<protein>
    <submittedName>
        <fullName evidence="1">Uncharacterized protein</fullName>
    </submittedName>
</protein>
<keyword evidence="2" id="KW-1185">Reference proteome</keyword>
<comment type="caution">
    <text evidence="1">The sequence shown here is derived from an EMBL/GenBank/DDBJ whole genome shotgun (WGS) entry which is preliminary data.</text>
</comment>
<proteinExistence type="predicted"/>
<name>A0A3M2SCQ0_9HYPO</name>
<evidence type="ECO:0000313" key="2">
    <source>
        <dbReference type="Proteomes" id="UP000277212"/>
    </source>
</evidence>
<sequence length="185" mass="21210">MPASTRALRGLEAYPDNVNHFRFRRANERAVDLTFTIPRRHKSRRDLDDSIVQIINLLGQVRKEMIVLAAEGPLGTDALGDLVQEAREMVQGAVFVVTRFYHDREEGVRTARQREYAALRQQRRGCVAHYLYHTIITIRYEFAAHASQLLASRDSRVAKLLDALHKVEVQKLELVAQGGTTPYWE</sequence>
<dbReference type="EMBL" id="NKUJ01000066">
    <property type="protein sequence ID" value="RMJ15351.1"/>
    <property type="molecule type" value="Genomic_DNA"/>
</dbReference>
<accession>A0A3M2SCQ0</accession>